<dbReference type="RefSeq" id="WP_167164472.1">
    <property type="nucleotide sequence ID" value="NZ_BAAAOO010000002.1"/>
</dbReference>
<dbReference type="Gene3D" id="1.25.40.10">
    <property type="entry name" value="Tetratricopeptide repeat domain"/>
    <property type="match status" value="2"/>
</dbReference>
<evidence type="ECO:0000259" key="1">
    <source>
        <dbReference type="PROSITE" id="PS50943"/>
    </source>
</evidence>
<keyword evidence="3" id="KW-1185">Reference proteome</keyword>
<proteinExistence type="predicted"/>
<evidence type="ECO:0000313" key="3">
    <source>
        <dbReference type="Proteomes" id="UP000749311"/>
    </source>
</evidence>
<dbReference type="Gene3D" id="1.10.260.40">
    <property type="entry name" value="lambda repressor-like DNA-binding domains"/>
    <property type="match status" value="1"/>
</dbReference>
<dbReference type="SUPFAM" id="SSF48452">
    <property type="entry name" value="TPR-like"/>
    <property type="match status" value="1"/>
</dbReference>
<dbReference type="CDD" id="cd00093">
    <property type="entry name" value="HTH_XRE"/>
    <property type="match status" value="1"/>
</dbReference>
<dbReference type="Proteomes" id="UP000749311">
    <property type="component" value="Unassembled WGS sequence"/>
</dbReference>
<dbReference type="SMART" id="SM00530">
    <property type="entry name" value="HTH_XRE"/>
    <property type="match status" value="1"/>
</dbReference>
<comment type="caution">
    <text evidence="2">The sequence shown here is derived from an EMBL/GenBank/DDBJ whole genome shotgun (WGS) entry which is preliminary data.</text>
</comment>
<reference evidence="2 3" key="1">
    <citation type="submission" date="2020-02" db="EMBL/GenBank/DDBJ databases">
        <title>Sequencing the genomes of 1000 actinobacteria strains.</title>
        <authorList>
            <person name="Klenk H.-P."/>
        </authorList>
    </citation>
    <scope>NUCLEOTIDE SEQUENCE [LARGE SCALE GENOMIC DNA]</scope>
    <source>
        <strain evidence="2 3">DSM 19609</strain>
    </source>
</reference>
<dbReference type="EMBL" id="JAAMOZ010000001">
    <property type="protein sequence ID" value="NIH55823.1"/>
    <property type="molecule type" value="Genomic_DNA"/>
</dbReference>
<dbReference type="PROSITE" id="PS50943">
    <property type="entry name" value="HTH_CROC1"/>
    <property type="match status" value="1"/>
</dbReference>
<dbReference type="InterPro" id="IPR011990">
    <property type="entry name" value="TPR-like_helical_dom_sf"/>
</dbReference>
<evidence type="ECO:0000313" key="2">
    <source>
        <dbReference type="EMBL" id="NIH55823.1"/>
    </source>
</evidence>
<dbReference type="Pfam" id="PF13560">
    <property type="entry name" value="HTH_31"/>
    <property type="match status" value="1"/>
</dbReference>
<dbReference type="InterPro" id="IPR001387">
    <property type="entry name" value="Cro/C1-type_HTH"/>
</dbReference>
<gene>
    <name evidence="2" type="ORF">FB473_000468</name>
</gene>
<protein>
    <submittedName>
        <fullName evidence="2">Transcriptional regulator with XRE-family HTH domain</fullName>
    </submittedName>
</protein>
<feature type="domain" description="HTH cro/C1-type" evidence="1">
    <location>
        <begin position="8"/>
        <end position="61"/>
    </location>
</feature>
<dbReference type="SUPFAM" id="SSF47413">
    <property type="entry name" value="lambda repressor-like DNA-binding domains"/>
    <property type="match status" value="1"/>
</dbReference>
<name>A0ABX0SEU1_9ACTN</name>
<dbReference type="InterPro" id="IPR010982">
    <property type="entry name" value="Lambda_DNA-bd_dom_sf"/>
</dbReference>
<sequence>MPAVGERIRELRIARGLSQAELGSGRYSGSYICHIETGRRRPNTEVLDFLAERLGLDAWELDPDSQEAADADMVALLASARRLVRTRQWDEAARMATRASVIAAGAGREMRRWEADHLVAQALMSGGRYDEAAELAAGLARRSSVVGVADLRVEAHILASRAHRASGRLADAASEARAALAEADQIDPGLLSSAIVALLAALEMADSPSDTSELETRLEGLVDILDPSDASQAAWALGNLAFGRGDTEAGIVWHRRAGELCDPRAEPQTWARILQATAYFLVQSGGDLSLARRLFEDSRPLVTLLGSPGDRVDMRLVQARLDLRGDDPEAAERLLDHLLGETATLDDERLRGEVLESLAEARAVLGRVDEARAALREAAGAFEAAQAPVRALRLWHRYAELESPGNCCQRN</sequence>
<accession>A0ABX0SEU1</accession>
<organism evidence="2 3">
    <name type="scientific">Brooklawnia cerclae</name>
    <dbReference type="NCBI Taxonomy" id="349934"/>
    <lineage>
        <taxon>Bacteria</taxon>
        <taxon>Bacillati</taxon>
        <taxon>Actinomycetota</taxon>
        <taxon>Actinomycetes</taxon>
        <taxon>Propionibacteriales</taxon>
        <taxon>Propionibacteriaceae</taxon>
        <taxon>Brooklawnia</taxon>
    </lineage>
</organism>